<name>A0A840TLS7_9BACT</name>
<dbReference type="GO" id="GO:1990281">
    <property type="term" value="C:efflux pump complex"/>
    <property type="evidence" value="ECO:0007669"/>
    <property type="project" value="TreeGrafter"/>
</dbReference>
<feature type="domain" description="Multidrug resistance protein MdtA-like barrel-sandwich hybrid" evidence="5">
    <location>
        <begin position="65"/>
        <end position="184"/>
    </location>
</feature>
<dbReference type="SUPFAM" id="SSF111369">
    <property type="entry name" value="HlyD-like secretion proteins"/>
    <property type="match status" value="1"/>
</dbReference>
<evidence type="ECO:0000256" key="2">
    <source>
        <dbReference type="ARBA" id="ARBA00009477"/>
    </source>
</evidence>
<dbReference type="Pfam" id="PF25967">
    <property type="entry name" value="RND-MFP_C"/>
    <property type="match status" value="1"/>
</dbReference>
<dbReference type="GO" id="GO:0015562">
    <property type="term" value="F:efflux transmembrane transporter activity"/>
    <property type="evidence" value="ECO:0007669"/>
    <property type="project" value="TreeGrafter"/>
</dbReference>
<dbReference type="Gene3D" id="2.40.30.170">
    <property type="match status" value="1"/>
</dbReference>
<dbReference type="Proteomes" id="UP000557307">
    <property type="component" value="Unassembled WGS sequence"/>
</dbReference>
<proteinExistence type="inferred from homology"/>
<dbReference type="PROSITE" id="PS51257">
    <property type="entry name" value="PROKAR_LIPOPROTEIN"/>
    <property type="match status" value="1"/>
</dbReference>
<feature type="chain" id="PRO_5032745849" evidence="4">
    <location>
        <begin position="25"/>
        <end position="346"/>
    </location>
</feature>
<comment type="caution">
    <text evidence="8">The sequence shown here is derived from an EMBL/GenBank/DDBJ whole genome shotgun (WGS) entry which is preliminary data.</text>
</comment>
<accession>A0A840TLS7</accession>
<keyword evidence="3" id="KW-0813">Transport</keyword>
<dbReference type="PANTHER" id="PTHR30469:SF15">
    <property type="entry name" value="HLYD FAMILY OF SECRETION PROTEINS"/>
    <property type="match status" value="1"/>
</dbReference>
<protein>
    <submittedName>
        <fullName evidence="8">RND family efflux transporter MFP subunit</fullName>
    </submittedName>
</protein>
<dbReference type="Pfam" id="PF25917">
    <property type="entry name" value="BSH_RND"/>
    <property type="match status" value="1"/>
</dbReference>
<dbReference type="NCBIfam" id="TIGR01730">
    <property type="entry name" value="RND_mfp"/>
    <property type="match status" value="1"/>
</dbReference>
<dbReference type="InterPro" id="IPR058792">
    <property type="entry name" value="Beta-barrel_RND_2"/>
</dbReference>
<evidence type="ECO:0000259" key="7">
    <source>
        <dbReference type="Pfam" id="PF25967"/>
    </source>
</evidence>
<feature type="signal peptide" evidence="4">
    <location>
        <begin position="1"/>
        <end position="24"/>
    </location>
</feature>
<dbReference type="InterPro" id="IPR058625">
    <property type="entry name" value="MdtA-like_BSH"/>
</dbReference>
<evidence type="ECO:0000313" key="9">
    <source>
        <dbReference type="Proteomes" id="UP000557307"/>
    </source>
</evidence>
<organism evidence="8 9">
    <name type="scientific">Rhabdobacter roseus</name>
    <dbReference type="NCBI Taxonomy" id="1655419"/>
    <lineage>
        <taxon>Bacteria</taxon>
        <taxon>Pseudomonadati</taxon>
        <taxon>Bacteroidota</taxon>
        <taxon>Cytophagia</taxon>
        <taxon>Cytophagales</taxon>
        <taxon>Cytophagaceae</taxon>
        <taxon>Rhabdobacter</taxon>
    </lineage>
</organism>
<evidence type="ECO:0000256" key="1">
    <source>
        <dbReference type="ARBA" id="ARBA00004196"/>
    </source>
</evidence>
<evidence type="ECO:0000313" key="8">
    <source>
        <dbReference type="EMBL" id="MBB5284364.1"/>
    </source>
</evidence>
<feature type="domain" description="Multidrug resistance protein MdtA-like C-terminal permuted SH3" evidence="7">
    <location>
        <begin position="277"/>
        <end position="333"/>
    </location>
</feature>
<gene>
    <name evidence="8" type="ORF">HNQ92_002507</name>
</gene>
<evidence type="ECO:0000256" key="3">
    <source>
        <dbReference type="ARBA" id="ARBA00022448"/>
    </source>
</evidence>
<feature type="domain" description="CusB-like beta-barrel" evidence="6">
    <location>
        <begin position="198"/>
        <end position="271"/>
    </location>
</feature>
<dbReference type="AlphaFoldDB" id="A0A840TLS7"/>
<evidence type="ECO:0000259" key="5">
    <source>
        <dbReference type="Pfam" id="PF25917"/>
    </source>
</evidence>
<dbReference type="Pfam" id="PF25954">
    <property type="entry name" value="Beta-barrel_RND_2"/>
    <property type="match status" value="1"/>
</dbReference>
<reference evidence="8 9" key="1">
    <citation type="submission" date="2020-08" db="EMBL/GenBank/DDBJ databases">
        <title>Genomic Encyclopedia of Type Strains, Phase IV (KMG-IV): sequencing the most valuable type-strain genomes for metagenomic binning, comparative biology and taxonomic classification.</title>
        <authorList>
            <person name="Goeker M."/>
        </authorList>
    </citation>
    <scope>NUCLEOTIDE SEQUENCE [LARGE SCALE GENOMIC DNA]</scope>
    <source>
        <strain evidence="8 9">DSM 105074</strain>
    </source>
</reference>
<evidence type="ECO:0000259" key="6">
    <source>
        <dbReference type="Pfam" id="PF25954"/>
    </source>
</evidence>
<comment type="similarity">
    <text evidence="2">Belongs to the membrane fusion protein (MFP) (TC 8.A.1) family.</text>
</comment>
<dbReference type="PANTHER" id="PTHR30469">
    <property type="entry name" value="MULTIDRUG RESISTANCE PROTEIN MDTA"/>
    <property type="match status" value="1"/>
</dbReference>
<keyword evidence="9" id="KW-1185">Reference proteome</keyword>
<comment type="subcellular location">
    <subcellularLocation>
        <location evidence="1">Cell envelope</location>
    </subcellularLocation>
</comment>
<keyword evidence="4" id="KW-0732">Signal</keyword>
<dbReference type="Gene3D" id="2.40.420.20">
    <property type="match status" value="1"/>
</dbReference>
<sequence length="346" mass="37321">MKSAWMINTLLGLLLVAACQPSKAPKTEEPDEAVVPVRTVKVTEETRTEPIVVAGTVASKEEARLSFKVGGMVARVLVREGQAVRQGQLLATLDMTEIDAQVSQAQFAADKAGRDLKRVQNMLRDTAATLEQMQNASTGFDLAQQQLRIAQFNQAHARIVSPLNGTVTRKLMNEGELAGAGSPVLVVSSTQPNDWVVRVGVSDRDWARLRVGDKATIRLDAYPESTFQGTVTQLAQAADPTNKLYEVEVRIAPAGNRLATGLFAQVELQSSRSRSYVVVPVEALVEGTGRQGFVYVHDQGKARKVPVTIGYLDGQQVLLEAGLEAGSEVITAGSAFLTEDAKINLR</sequence>
<dbReference type="Gene3D" id="2.40.50.100">
    <property type="match status" value="1"/>
</dbReference>
<dbReference type="InterPro" id="IPR006143">
    <property type="entry name" value="RND_pump_MFP"/>
</dbReference>
<evidence type="ECO:0000256" key="4">
    <source>
        <dbReference type="SAM" id="SignalP"/>
    </source>
</evidence>
<dbReference type="InterPro" id="IPR058627">
    <property type="entry name" value="MdtA-like_C"/>
</dbReference>
<dbReference type="EMBL" id="JACHGF010000003">
    <property type="protein sequence ID" value="MBB5284364.1"/>
    <property type="molecule type" value="Genomic_DNA"/>
</dbReference>